<dbReference type="InterPro" id="IPR014722">
    <property type="entry name" value="Rib_uL2_dom2"/>
</dbReference>
<accession>A0A0F6PXW9</accession>
<dbReference type="EMBL" id="KP765733">
    <property type="protein sequence ID" value="AKC99437.1"/>
    <property type="molecule type" value="Genomic_DNA"/>
</dbReference>
<dbReference type="InterPro" id="IPR008991">
    <property type="entry name" value="Translation_prot_SH3-like_sf"/>
</dbReference>
<dbReference type="HAMAP" id="MF_01320_B">
    <property type="entry name" value="Ribosomal_uL2_B"/>
    <property type="match status" value="1"/>
</dbReference>
<geneLocation type="chloroplast" evidence="10"/>
<dbReference type="Gene3D" id="2.30.30.30">
    <property type="match status" value="1"/>
</dbReference>
<dbReference type="NCBIfam" id="TIGR01171">
    <property type="entry name" value="rplB_bact"/>
    <property type="match status" value="1"/>
</dbReference>
<dbReference type="GO" id="GO:0003735">
    <property type="term" value="F:structural constituent of ribosome"/>
    <property type="evidence" value="ECO:0007669"/>
    <property type="project" value="InterPro"/>
</dbReference>
<keyword evidence="5 6" id="KW-0687">Ribonucleoprotein</keyword>
<dbReference type="FunFam" id="2.30.30.30:FF:000008">
    <property type="entry name" value="50S ribosomal protein L2, chloroplastic"/>
    <property type="match status" value="1"/>
</dbReference>
<evidence type="ECO:0000256" key="3">
    <source>
        <dbReference type="ARBA" id="ARBA00022640"/>
    </source>
</evidence>
<dbReference type="Gene3D" id="4.10.950.10">
    <property type="entry name" value="Ribosomal protein L2, domain 3"/>
    <property type="match status" value="1"/>
</dbReference>
<organism evidence="10">
    <name type="scientific">Orthotrichum obtusifolium</name>
    <dbReference type="NCBI Taxonomy" id="61564"/>
    <lineage>
        <taxon>Eukaryota</taxon>
        <taxon>Viridiplantae</taxon>
        <taxon>Streptophyta</taxon>
        <taxon>Embryophyta</taxon>
        <taxon>Bryophyta</taxon>
        <taxon>Bryophytina</taxon>
        <taxon>Bryopsida</taxon>
        <taxon>Bryidae</taxon>
        <taxon>Bryanae</taxon>
        <taxon>Orthotrichales</taxon>
        <taxon>Orthotrichaceae</taxon>
        <taxon>Orthotrichum</taxon>
    </lineage>
</organism>
<dbReference type="GO" id="GO:0019843">
    <property type="term" value="F:rRNA binding"/>
    <property type="evidence" value="ECO:0007669"/>
    <property type="project" value="UniProtKB-UniRule"/>
</dbReference>
<dbReference type="PANTHER" id="PTHR13691">
    <property type="entry name" value="RIBOSOMAL PROTEIN L2"/>
    <property type="match status" value="1"/>
</dbReference>
<proteinExistence type="inferred from homology"/>
<dbReference type="InterPro" id="IPR022671">
    <property type="entry name" value="Ribosomal_uL2_CS"/>
</dbReference>
<evidence type="ECO:0000256" key="6">
    <source>
        <dbReference type="HAMAP-Rule" id="MF_01320"/>
    </source>
</evidence>
<feature type="domain" description="Large ribosomal subunit protein uL2 C-terminal" evidence="8">
    <location>
        <begin position="124"/>
        <end position="253"/>
    </location>
</feature>
<comment type="subcellular location">
    <subcellularLocation>
        <location evidence="6">Plastid</location>
        <location evidence="6">Chloroplast</location>
    </subcellularLocation>
</comment>
<dbReference type="InterPro" id="IPR022669">
    <property type="entry name" value="Ribosomal_uL2_C"/>
</dbReference>
<dbReference type="SUPFAM" id="SSF50104">
    <property type="entry name" value="Translation proteins SH3-like domain"/>
    <property type="match status" value="1"/>
</dbReference>
<evidence type="ECO:0000313" key="10">
    <source>
        <dbReference type="EMBL" id="AKC99437.1"/>
    </source>
</evidence>
<evidence type="ECO:0000256" key="5">
    <source>
        <dbReference type="ARBA" id="ARBA00023274"/>
    </source>
</evidence>
<dbReference type="SMART" id="SM01383">
    <property type="entry name" value="Ribosomal_L2"/>
    <property type="match status" value="1"/>
</dbReference>
<evidence type="ECO:0000256" key="4">
    <source>
        <dbReference type="ARBA" id="ARBA00022980"/>
    </source>
</evidence>
<dbReference type="GO" id="GO:0009507">
    <property type="term" value="C:chloroplast"/>
    <property type="evidence" value="ECO:0007669"/>
    <property type="project" value="UniProtKB-SubCell"/>
</dbReference>
<evidence type="ECO:0000256" key="7">
    <source>
        <dbReference type="SAM" id="MobiDB-lite"/>
    </source>
</evidence>
<dbReference type="PIRSF" id="PIRSF002158">
    <property type="entry name" value="Ribosomal_L2"/>
    <property type="match status" value="1"/>
</dbReference>
<dbReference type="Gene3D" id="2.40.50.140">
    <property type="entry name" value="Nucleic acid-binding proteins"/>
    <property type="match status" value="1"/>
</dbReference>
<keyword evidence="4 6" id="KW-0689">Ribosomal protein</keyword>
<evidence type="ECO:0000256" key="1">
    <source>
        <dbReference type="ARBA" id="ARBA00005636"/>
    </source>
</evidence>
<dbReference type="InterPro" id="IPR005880">
    <property type="entry name" value="Ribosomal_uL2_bac/org-type"/>
</dbReference>
<dbReference type="PROSITE" id="PS00467">
    <property type="entry name" value="RIBOSOMAL_L2"/>
    <property type="match status" value="1"/>
</dbReference>
<gene>
    <name evidence="6 10" type="primary">rpl2</name>
</gene>
<dbReference type="FunFam" id="4.10.950.10:FF:000001">
    <property type="entry name" value="50S ribosomal protein L2"/>
    <property type="match status" value="1"/>
</dbReference>
<dbReference type="Pfam" id="PF03947">
    <property type="entry name" value="Ribosomal_L2_C"/>
    <property type="match status" value="1"/>
</dbReference>
<evidence type="ECO:0000256" key="2">
    <source>
        <dbReference type="ARBA" id="ARBA00011838"/>
    </source>
</evidence>
<feature type="domain" description="Large ribosomal subunit protein uL2 RNA-binding" evidence="9">
    <location>
        <begin position="42"/>
        <end position="118"/>
    </location>
</feature>
<comment type="similarity">
    <text evidence="1 6">Belongs to the universal ribosomal protein uL2 family.</text>
</comment>
<keyword evidence="10" id="KW-0150">Chloroplast</keyword>
<keyword evidence="3 10" id="KW-0934">Plastid</keyword>
<dbReference type="SMART" id="SM01382">
    <property type="entry name" value="Ribosomal_L2_C"/>
    <property type="match status" value="1"/>
</dbReference>
<name>A0A0F6PXW9_9BRYO</name>
<dbReference type="PANTHER" id="PTHR13691:SF5">
    <property type="entry name" value="LARGE RIBOSOMAL SUBUNIT PROTEIN UL2M"/>
    <property type="match status" value="1"/>
</dbReference>
<evidence type="ECO:0000259" key="9">
    <source>
        <dbReference type="SMART" id="SM01383"/>
    </source>
</evidence>
<dbReference type="GO" id="GO:0032543">
    <property type="term" value="P:mitochondrial translation"/>
    <property type="evidence" value="ECO:0007669"/>
    <property type="project" value="TreeGrafter"/>
</dbReference>
<protein>
    <recommendedName>
        <fullName evidence="6">Large ribosomal subunit protein uL2c</fullName>
    </recommendedName>
</protein>
<dbReference type="InterPro" id="IPR012340">
    <property type="entry name" value="NA-bd_OB-fold"/>
</dbReference>
<dbReference type="GeneID" id="24250674"/>
<dbReference type="AlphaFoldDB" id="A0A0F6PXW9"/>
<sequence>MTIRLYKAYTPGTRNRSVLSFEEIVKSHPQKKLTFKKHNKQGRNNQGIITSRYKGGGHKRLYRQIDFQRNKKNIPGKITSIEYDPNRTANICLVNYEDGEKKYILHPRGIKIGDTIISSNEAPILIGNALPLTNMPLGTAIHNIEITPGKGGQLVRTAGTVAKLIAKEGKLATLRLPSGEVRLVSQNSLATIGQIGNADTSNKSLGKAGSKRWLGKRPRVRGVVMNPIDHPHGGGEGRAPIGRKKPLTPWGHTALGTRTRKIKKYSNPLILRRRKNG</sequence>
<dbReference type="SUPFAM" id="SSF50249">
    <property type="entry name" value="Nucleic acid-binding proteins"/>
    <property type="match status" value="1"/>
</dbReference>
<evidence type="ECO:0000259" key="8">
    <source>
        <dbReference type="SMART" id="SM01382"/>
    </source>
</evidence>
<dbReference type="InterPro" id="IPR014726">
    <property type="entry name" value="Ribosomal_uL2_dom3"/>
</dbReference>
<dbReference type="RefSeq" id="YP_009136210.1">
    <property type="nucleotide sequence ID" value="NC_026979.1"/>
</dbReference>
<dbReference type="GO" id="GO:0016740">
    <property type="term" value="F:transferase activity"/>
    <property type="evidence" value="ECO:0007669"/>
    <property type="project" value="InterPro"/>
</dbReference>
<dbReference type="InterPro" id="IPR002171">
    <property type="entry name" value="Ribosomal_uL2"/>
</dbReference>
<dbReference type="GO" id="GO:0005762">
    <property type="term" value="C:mitochondrial large ribosomal subunit"/>
    <property type="evidence" value="ECO:0007669"/>
    <property type="project" value="TreeGrafter"/>
</dbReference>
<dbReference type="InterPro" id="IPR022666">
    <property type="entry name" value="Ribosomal_uL2_RNA-bd_dom"/>
</dbReference>
<comment type="subunit">
    <text evidence="2 6">Part of the 50S ribosomal subunit.</text>
</comment>
<dbReference type="FunFam" id="2.40.50.140:FF:000003">
    <property type="entry name" value="50S ribosomal protein L2"/>
    <property type="match status" value="1"/>
</dbReference>
<dbReference type="Pfam" id="PF00181">
    <property type="entry name" value="Ribosomal_L2_N"/>
    <property type="match status" value="1"/>
</dbReference>
<feature type="region of interest" description="Disordered" evidence="7">
    <location>
        <begin position="224"/>
        <end position="251"/>
    </location>
</feature>
<reference evidence="10" key="1">
    <citation type="submission" date="2015-02" db="EMBL/GenBank/DDBJ databases">
        <title>The complete chloroplast genome of Nyholmiella obtusifolia.</title>
        <authorList>
            <person name="Sawicki J."/>
        </authorList>
    </citation>
    <scope>NUCLEOTIDE SEQUENCE</scope>
</reference>